<reference evidence="1" key="1">
    <citation type="journal article" date="2019" name="bioRxiv">
        <title>The Genome of the Zebra Mussel, Dreissena polymorpha: A Resource for Invasive Species Research.</title>
        <authorList>
            <person name="McCartney M.A."/>
            <person name="Auch B."/>
            <person name="Kono T."/>
            <person name="Mallez S."/>
            <person name="Zhang Y."/>
            <person name="Obille A."/>
            <person name="Becker A."/>
            <person name="Abrahante J.E."/>
            <person name="Garbe J."/>
            <person name="Badalamenti J.P."/>
            <person name="Herman A."/>
            <person name="Mangelson H."/>
            <person name="Liachko I."/>
            <person name="Sullivan S."/>
            <person name="Sone E.D."/>
            <person name="Koren S."/>
            <person name="Silverstein K.A.T."/>
            <person name="Beckman K.B."/>
            <person name="Gohl D.M."/>
        </authorList>
    </citation>
    <scope>NUCLEOTIDE SEQUENCE</scope>
    <source>
        <strain evidence="1">Duluth1</strain>
        <tissue evidence="1">Whole animal</tissue>
    </source>
</reference>
<organism evidence="1 2">
    <name type="scientific">Dreissena polymorpha</name>
    <name type="common">Zebra mussel</name>
    <name type="synonym">Mytilus polymorpha</name>
    <dbReference type="NCBI Taxonomy" id="45954"/>
    <lineage>
        <taxon>Eukaryota</taxon>
        <taxon>Metazoa</taxon>
        <taxon>Spiralia</taxon>
        <taxon>Lophotrochozoa</taxon>
        <taxon>Mollusca</taxon>
        <taxon>Bivalvia</taxon>
        <taxon>Autobranchia</taxon>
        <taxon>Heteroconchia</taxon>
        <taxon>Euheterodonta</taxon>
        <taxon>Imparidentia</taxon>
        <taxon>Neoheterodontei</taxon>
        <taxon>Myida</taxon>
        <taxon>Dreissenoidea</taxon>
        <taxon>Dreissenidae</taxon>
        <taxon>Dreissena</taxon>
    </lineage>
</organism>
<keyword evidence="2" id="KW-1185">Reference proteome</keyword>
<evidence type="ECO:0000313" key="1">
    <source>
        <dbReference type="EMBL" id="KAH3796041.1"/>
    </source>
</evidence>
<evidence type="ECO:0000313" key="2">
    <source>
        <dbReference type="Proteomes" id="UP000828390"/>
    </source>
</evidence>
<accession>A0A9D4J197</accession>
<dbReference type="AlphaFoldDB" id="A0A9D4J197"/>
<name>A0A9D4J197_DREPO</name>
<comment type="caution">
    <text evidence="1">The sequence shown here is derived from an EMBL/GenBank/DDBJ whole genome shotgun (WGS) entry which is preliminary data.</text>
</comment>
<sequence length="79" mass="9195">MAFEENQQDCTTEIVSQIMQLTSSLSSEMKSSENRETRTFNRIYVYKNGSSDCRDNRLREYNIAGPRRVPCKMPRSAHT</sequence>
<dbReference type="EMBL" id="JAIWYP010000007">
    <property type="protein sequence ID" value="KAH3796041.1"/>
    <property type="molecule type" value="Genomic_DNA"/>
</dbReference>
<protein>
    <submittedName>
        <fullName evidence="1">Uncharacterized protein</fullName>
    </submittedName>
</protein>
<reference evidence="1" key="2">
    <citation type="submission" date="2020-11" db="EMBL/GenBank/DDBJ databases">
        <authorList>
            <person name="McCartney M.A."/>
            <person name="Auch B."/>
            <person name="Kono T."/>
            <person name="Mallez S."/>
            <person name="Becker A."/>
            <person name="Gohl D.M."/>
            <person name="Silverstein K.A.T."/>
            <person name="Koren S."/>
            <person name="Bechman K.B."/>
            <person name="Herman A."/>
            <person name="Abrahante J.E."/>
            <person name="Garbe J."/>
        </authorList>
    </citation>
    <scope>NUCLEOTIDE SEQUENCE</scope>
    <source>
        <strain evidence="1">Duluth1</strain>
        <tissue evidence="1">Whole animal</tissue>
    </source>
</reference>
<gene>
    <name evidence="1" type="ORF">DPMN_149605</name>
</gene>
<proteinExistence type="predicted"/>
<dbReference type="Proteomes" id="UP000828390">
    <property type="component" value="Unassembled WGS sequence"/>
</dbReference>